<protein>
    <submittedName>
        <fullName evidence="1">Uncharacterized protein</fullName>
    </submittedName>
</protein>
<dbReference type="AlphaFoldDB" id="A0A0N8CMU8"/>
<dbReference type="EMBL" id="GDIQ01005162">
    <property type="protein sequence ID" value="JAN89575.1"/>
    <property type="molecule type" value="Transcribed_RNA"/>
</dbReference>
<sequence length="67" mass="7487">MIDLNGFLGSNLLISMLFLLKMVFSLFTVQIYADHSSAVGYCNIEICQHGVVSVSFSATDLWPWLND</sequence>
<accession>A0A0N8CMU8</accession>
<name>A0A0N8CMU8_9CRUS</name>
<evidence type="ECO:0000313" key="1">
    <source>
        <dbReference type="EMBL" id="JAN89575.1"/>
    </source>
</evidence>
<reference evidence="1" key="1">
    <citation type="submission" date="2015-10" db="EMBL/GenBank/DDBJ databases">
        <title>EvidentialGene: Evidence-directed Construction of Complete mRNA Transcriptomes without Genomes.</title>
        <authorList>
            <person name="Gilbert D.G."/>
        </authorList>
    </citation>
    <scope>NUCLEOTIDE SEQUENCE</scope>
</reference>
<organism evidence="1">
    <name type="scientific">Daphnia magna</name>
    <dbReference type="NCBI Taxonomy" id="35525"/>
    <lineage>
        <taxon>Eukaryota</taxon>
        <taxon>Metazoa</taxon>
        <taxon>Ecdysozoa</taxon>
        <taxon>Arthropoda</taxon>
        <taxon>Crustacea</taxon>
        <taxon>Branchiopoda</taxon>
        <taxon>Diplostraca</taxon>
        <taxon>Cladocera</taxon>
        <taxon>Anomopoda</taxon>
        <taxon>Daphniidae</taxon>
        <taxon>Daphnia</taxon>
    </lineage>
</organism>
<proteinExistence type="predicted"/>